<name>A0ACC2IPE3_9PLEO</name>
<sequence>MSTTTLDTAMETTEQSISGRWIDSAKLTTLLRVKFGAGSFNVHLIQDSYYISAPQRLSAVHMDEWRTFSAPWPVGCLVALLLYCTTPDRLILDFISTVTPAMSVIARHLP</sequence>
<dbReference type="EMBL" id="JAPHNI010000066">
    <property type="protein sequence ID" value="KAJ8117096.1"/>
    <property type="molecule type" value="Genomic_DNA"/>
</dbReference>
<proteinExistence type="predicted"/>
<accession>A0ACC2IPE3</accession>
<protein>
    <submittedName>
        <fullName evidence="1">Uncharacterized protein</fullName>
    </submittedName>
</protein>
<organism evidence="1 2">
    <name type="scientific">Boeremia exigua</name>
    <dbReference type="NCBI Taxonomy" id="749465"/>
    <lineage>
        <taxon>Eukaryota</taxon>
        <taxon>Fungi</taxon>
        <taxon>Dikarya</taxon>
        <taxon>Ascomycota</taxon>
        <taxon>Pezizomycotina</taxon>
        <taxon>Dothideomycetes</taxon>
        <taxon>Pleosporomycetidae</taxon>
        <taxon>Pleosporales</taxon>
        <taxon>Pleosporineae</taxon>
        <taxon>Didymellaceae</taxon>
        <taxon>Boeremia</taxon>
    </lineage>
</organism>
<reference evidence="1" key="1">
    <citation type="submission" date="2022-11" db="EMBL/GenBank/DDBJ databases">
        <title>Genome Sequence of Boeremia exigua.</title>
        <authorList>
            <person name="Buettner E."/>
        </authorList>
    </citation>
    <scope>NUCLEOTIDE SEQUENCE</scope>
    <source>
        <strain evidence="1">CU02</strain>
    </source>
</reference>
<gene>
    <name evidence="1" type="ORF">OPT61_g1617</name>
</gene>
<comment type="caution">
    <text evidence="1">The sequence shown here is derived from an EMBL/GenBank/DDBJ whole genome shotgun (WGS) entry which is preliminary data.</text>
</comment>
<dbReference type="Proteomes" id="UP001153331">
    <property type="component" value="Unassembled WGS sequence"/>
</dbReference>
<evidence type="ECO:0000313" key="2">
    <source>
        <dbReference type="Proteomes" id="UP001153331"/>
    </source>
</evidence>
<evidence type="ECO:0000313" key="1">
    <source>
        <dbReference type="EMBL" id="KAJ8117096.1"/>
    </source>
</evidence>
<keyword evidence="2" id="KW-1185">Reference proteome</keyword>